<organism evidence="6 7">
    <name type="scientific">Lacticaseibacillus saniviri JCM 17471 = DSM 24301</name>
    <dbReference type="NCBI Taxonomy" id="1293598"/>
    <lineage>
        <taxon>Bacteria</taxon>
        <taxon>Bacillati</taxon>
        <taxon>Bacillota</taxon>
        <taxon>Bacilli</taxon>
        <taxon>Lactobacillales</taxon>
        <taxon>Lactobacillaceae</taxon>
        <taxon>Lacticaseibacillus</taxon>
    </lineage>
</organism>
<reference evidence="6 7" key="1">
    <citation type="journal article" date="2015" name="Genome Announc.">
        <title>Expanding the biotechnology potential of lactobacilli through comparative genomics of 213 strains and associated genera.</title>
        <authorList>
            <person name="Sun Z."/>
            <person name="Harris H.M."/>
            <person name="McCann A."/>
            <person name="Guo C."/>
            <person name="Argimon S."/>
            <person name="Zhang W."/>
            <person name="Yang X."/>
            <person name="Jeffery I.B."/>
            <person name="Cooney J.C."/>
            <person name="Kagawa T.F."/>
            <person name="Liu W."/>
            <person name="Song Y."/>
            <person name="Salvetti E."/>
            <person name="Wrobel A."/>
            <person name="Rasinkangas P."/>
            <person name="Parkhill J."/>
            <person name="Rea M.C."/>
            <person name="O'Sullivan O."/>
            <person name="Ritari J."/>
            <person name="Douillard F.P."/>
            <person name="Paul Ross R."/>
            <person name="Yang R."/>
            <person name="Briner A.E."/>
            <person name="Felis G.E."/>
            <person name="de Vos W.M."/>
            <person name="Barrangou R."/>
            <person name="Klaenhammer T.R."/>
            <person name="Caufield P.W."/>
            <person name="Cui Y."/>
            <person name="Zhang H."/>
            <person name="O'Toole P.W."/>
        </authorList>
    </citation>
    <scope>NUCLEOTIDE SEQUENCE [LARGE SCALE GENOMIC DNA]</scope>
    <source>
        <strain evidence="6 7">DSM 24301</strain>
    </source>
</reference>
<protein>
    <recommendedName>
        <fullName evidence="2">beta-fructofuranosidase</fullName>
        <ecNumber evidence="2">3.2.1.26</ecNumber>
    </recommendedName>
</protein>
<proteinExistence type="inferred from homology"/>
<dbReference type="PATRIC" id="fig|1293598.4.peg.323"/>
<gene>
    <name evidence="6" type="ORF">IV56_GL000302</name>
</gene>
<dbReference type="Pfam" id="PF00251">
    <property type="entry name" value="Glyco_hydro_32N"/>
    <property type="match status" value="1"/>
</dbReference>
<dbReference type="Gene3D" id="2.60.120.560">
    <property type="entry name" value="Exo-inulinase, domain 1"/>
    <property type="match status" value="1"/>
</dbReference>
<dbReference type="GO" id="GO:0005975">
    <property type="term" value="P:carbohydrate metabolic process"/>
    <property type="evidence" value="ECO:0007669"/>
    <property type="project" value="InterPro"/>
</dbReference>
<keyword evidence="3 6" id="KW-0378">Hydrolase</keyword>
<dbReference type="InterPro" id="IPR013148">
    <property type="entry name" value="Glyco_hydro_32_N"/>
</dbReference>
<dbReference type="SMART" id="SM00640">
    <property type="entry name" value="Glyco_32"/>
    <property type="match status" value="1"/>
</dbReference>
<dbReference type="InterPro" id="IPR001362">
    <property type="entry name" value="Glyco_hydro_32"/>
</dbReference>
<dbReference type="STRING" id="1293598.IV56_GL000302"/>
<dbReference type="PANTHER" id="PTHR43101:SF1">
    <property type="entry name" value="BETA-FRUCTOSIDASE"/>
    <property type="match status" value="1"/>
</dbReference>
<evidence type="ECO:0000256" key="1">
    <source>
        <dbReference type="ARBA" id="ARBA00009902"/>
    </source>
</evidence>
<evidence type="ECO:0000313" key="6">
    <source>
        <dbReference type="EMBL" id="KRO15035.1"/>
    </source>
</evidence>
<evidence type="ECO:0000256" key="2">
    <source>
        <dbReference type="ARBA" id="ARBA00012758"/>
    </source>
</evidence>
<evidence type="ECO:0000256" key="4">
    <source>
        <dbReference type="ARBA" id="ARBA00023295"/>
    </source>
</evidence>
<dbReference type="EC" id="3.2.1.26" evidence="2"/>
<dbReference type="Gene3D" id="2.115.10.20">
    <property type="entry name" value="Glycosyl hydrolase domain, family 43"/>
    <property type="match status" value="1"/>
</dbReference>
<dbReference type="InterPro" id="IPR023296">
    <property type="entry name" value="Glyco_hydro_beta-prop_sf"/>
</dbReference>
<accession>A0A0R2MS34</accession>
<comment type="similarity">
    <text evidence="1">Belongs to the glycosyl hydrolase 32 family.</text>
</comment>
<dbReference type="InterPro" id="IPR051214">
    <property type="entry name" value="GH32_Enzymes"/>
</dbReference>
<dbReference type="CDD" id="cd08996">
    <property type="entry name" value="GH32_FFase"/>
    <property type="match status" value="1"/>
</dbReference>
<sequence>MTMTIQAAEKFAKENTAQVAAQYRPKIHFAAPYGWLNDPNGLIYYQGYYHLYYQHNPYGANWDTMHWGHARSKDLVHWEDLPIAMAPDEEYDRNGVFSGSAIVHDNRLYVMYTGHVVAEDGTVTETQNIAWSDDSIHFTKYEKNPVLAAAQLPAGGDPADFRDPKVFTHAGRFYAVIAAAVDGAGQILLYESEDLLHWQYTSSLLANLPELGRMTECPDFFTIGGQDALVFSAIMPNEEPHLVQIALGKLDWATKTFQMDSLQPLDQGLDFYAPQSFEHNGRRIVIPWLRHAEMVNYLADHDQNWNGQMGIPRILTMVDGQLRQTPAVTGAALQTMTLAETATRSIPVASILTLKKGLAVGQSIDLESPDGVVKLRQTTADTLELQVHCDLEQRQLPIKTPTGQGALTLVLDRSALEVFASDGAAVASLVFFFPTAIDTLKYAGEANQLTVQSFDM</sequence>
<evidence type="ECO:0000256" key="3">
    <source>
        <dbReference type="ARBA" id="ARBA00022801"/>
    </source>
</evidence>
<dbReference type="Proteomes" id="UP000050969">
    <property type="component" value="Unassembled WGS sequence"/>
</dbReference>
<dbReference type="GO" id="GO:0004564">
    <property type="term" value="F:beta-fructofuranosidase activity"/>
    <property type="evidence" value="ECO:0007669"/>
    <property type="project" value="UniProtKB-EC"/>
</dbReference>
<dbReference type="PANTHER" id="PTHR43101">
    <property type="entry name" value="BETA-FRUCTOSIDASE"/>
    <property type="match status" value="1"/>
</dbReference>
<name>A0A0R2MS34_9LACO</name>
<feature type="domain" description="Glycosyl hydrolase family 32 N-terminal" evidence="5">
    <location>
        <begin position="28"/>
        <end position="326"/>
    </location>
</feature>
<dbReference type="EMBL" id="JQCE01000077">
    <property type="protein sequence ID" value="KRO15035.1"/>
    <property type="molecule type" value="Genomic_DNA"/>
</dbReference>
<dbReference type="SUPFAM" id="SSF75005">
    <property type="entry name" value="Arabinanase/levansucrase/invertase"/>
    <property type="match status" value="1"/>
</dbReference>
<evidence type="ECO:0000259" key="5">
    <source>
        <dbReference type="Pfam" id="PF00251"/>
    </source>
</evidence>
<keyword evidence="4" id="KW-0326">Glycosidase</keyword>
<keyword evidence="7" id="KW-1185">Reference proteome</keyword>
<comment type="caution">
    <text evidence="6">The sequence shown here is derived from an EMBL/GenBank/DDBJ whole genome shotgun (WGS) entry which is preliminary data.</text>
</comment>
<dbReference type="AlphaFoldDB" id="A0A0R2MS34"/>
<evidence type="ECO:0000313" key="7">
    <source>
        <dbReference type="Proteomes" id="UP000050969"/>
    </source>
</evidence>